<dbReference type="SUPFAM" id="SSF55008">
    <property type="entry name" value="HMA, heavy metal-associated domain"/>
    <property type="match status" value="1"/>
</dbReference>
<protein>
    <recommendedName>
        <fullName evidence="1">HMA domain-containing protein</fullName>
    </recommendedName>
</protein>
<dbReference type="Pfam" id="PF00403">
    <property type="entry name" value="HMA"/>
    <property type="match status" value="1"/>
</dbReference>
<comment type="caution">
    <text evidence="2">The sequence shown here is derived from an EMBL/GenBank/DDBJ whole genome shotgun (WGS) entry which is preliminary data.</text>
</comment>
<reference evidence="2" key="1">
    <citation type="submission" date="2013-08" db="EMBL/GenBank/DDBJ databases">
        <authorList>
            <person name="Mendez C."/>
            <person name="Richter M."/>
            <person name="Ferrer M."/>
            <person name="Sanchez J."/>
        </authorList>
    </citation>
    <scope>NUCLEOTIDE SEQUENCE</scope>
</reference>
<evidence type="ECO:0000259" key="1">
    <source>
        <dbReference type="PROSITE" id="PS50846"/>
    </source>
</evidence>
<dbReference type="CDD" id="cd00371">
    <property type="entry name" value="HMA"/>
    <property type="match status" value="1"/>
</dbReference>
<dbReference type="Gene3D" id="3.30.70.100">
    <property type="match status" value="1"/>
</dbReference>
<dbReference type="PROSITE" id="PS50846">
    <property type="entry name" value="HMA_2"/>
    <property type="match status" value="1"/>
</dbReference>
<feature type="domain" description="HMA" evidence="1">
    <location>
        <begin position="1"/>
        <end position="66"/>
    </location>
</feature>
<organism evidence="2">
    <name type="scientific">mine drainage metagenome</name>
    <dbReference type="NCBI Taxonomy" id="410659"/>
    <lineage>
        <taxon>unclassified sequences</taxon>
        <taxon>metagenomes</taxon>
        <taxon>ecological metagenomes</taxon>
    </lineage>
</organism>
<dbReference type="AlphaFoldDB" id="T0ZCU9"/>
<dbReference type="EMBL" id="AUZZ01007319">
    <property type="protein sequence ID" value="EQD42858.1"/>
    <property type="molecule type" value="Genomic_DNA"/>
</dbReference>
<reference evidence="2" key="2">
    <citation type="journal article" date="2014" name="ISME J.">
        <title>Microbial stratification in low pH oxic and suboxic macroscopic growths along an acid mine drainage.</title>
        <authorList>
            <person name="Mendez-Garcia C."/>
            <person name="Mesa V."/>
            <person name="Sprenger R.R."/>
            <person name="Richter M."/>
            <person name="Diez M.S."/>
            <person name="Solano J."/>
            <person name="Bargiela R."/>
            <person name="Golyshina O.V."/>
            <person name="Manteca A."/>
            <person name="Ramos J.L."/>
            <person name="Gallego J.R."/>
            <person name="Llorente I."/>
            <person name="Martins Dos Santos V.A."/>
            <person name="Jensen O.N."/>
            <person name="Pelaez A.I."/>
            <person name="Sanchez J."/>
            <person name="Ferrer M."/>
        </authorList>
    </citation>
    <scope>NUCLEOTIDE SEQUENCE</scope>
</reference>
<sequence length="69" mass="7562">FAVTGAEKIHCSGCERRIHFALQRLPGVQHVAADAATQCVAVAFDPARLIPSQIRERLQEMGFDVEVLS</sequence>
<gene>
    <name evidence="2" type="ORF">B2A_10144</name>
</gene>
<evidence type="ECO:0000313" key="2">
    <source>
        <dbReference type="EMBL" id="EQD42858.1"/>
    </source>
</evidence>
<feature type="non-terminal residue" evidence="2">
    <location>
        <position position="1"/>
    </location>
</feature>
<dbReference type="InterPro" id="IPR006121">
    <property type="entry name" value="HMA_dom"/>
</dbReference>
<name>T0ZCU9_9ZZZZ</name>
<proteinExistence type="predicted"/>
<accession>T0ZCU9</accession>
<dbReference type="InterPro" id="IPR036163">
    <property type="entry name" value="HMA_dom_sf"/>
</dbReference>
<dbReference type="GO" id="GO:0046872">
    <property type="term" value="F:metal ion binding"/>
    <property type="evidence" value="ECO:0007669"/>
    <property type="project" value="InterPro"/>
</dbReference>